<comment type="caution">
    <text evidence="2">The sequence shown here is derived from an EMBL/GenBank/DDBJ whole genome shotgun (WGS) entry which is preliminary data.</text>
</comment>
<dbReference type="RefSeq" id="WP_369455637.1">
    <property type="nucleotide sequence ID" value="NZ_JBGCUO010000001.1"/>
</dbReference>
<gene>
    <name evidence="2" type="ORF">AB5I84_09615</name>
</gene>
<name>A0ABV4AHU0_9GAMM</name>
<sequence>MVALAVSASLRRLPTGNRRHTVRCHRSTPQAVRKNKKRNEKKQPIAGMGCVDAGPLGGSAALMEKGGINAALYGGS</sequence>
<dbReference type="Proteomes" id="UP001562065">
    <property type="component" value="Unassembled WGS sequence"/>
</dbReference>
<evidence type="ECO:0000313" key="3">
    <source>
        <dbReference type="Proteomes" id="UP001562065"/>
    </source>
</evidence>
<protein>
    <submittedName>
        <fullName evidence="2">Uncharacterized protein</fullName>
    </submittedName>
</protein>
<keyword evidence="3" id="KW-1185">Reference proteome</keyword>
<feature type="compositionally biased region" description="Basic residues" evidence="1">
    <location>
        <begin position="17"/>
        <end position="26"/>
    </location>
</feature>
<organism evidence="2 3">
    <name type="scientific">Isoalcanivorax beigongshangi</name>
    <dbReference type="NCBI Taxonomy" id="3238810"/>
    <lineage>
        <taxon>Bacteria</taxon>
        <taxon>Pseudomonadati</taxon>
        <taxon>Pseudomonadota</taxon>
        <taxon>Gammaproteobacteria</taxon>
        <taxon>Oceanospirillales</taxon>
        <taxon>Alcanivoracaceae</taxon>
        <taxon>Isoalcanivorax</taxon>
    </lineage>
</organism>
<accession>A0ABV4AHU0</accession>
<dbReference type="EMBL" id="JBGCUO010000001">
    <property type="protein sequence ID" value="MEY1662402.1"/>
    <property type="molecule type" value="Genomic_DNA"/>
</dbReference>
<reference evidence="2 3" key="1">
    <citation type="submission" date="2024-07" db="EMBL/GenBank/DDBJ databases">
        <authorList>
            <person name="Ren Q."/>
        </authorList>
    </citation>
    <scope>NUCLEOTIDE SEQUENCE [LARGE SCALE GENOMIC DNA]</scope>
    <source>
        <strain evidence="2 3">REN37</strain>
    </source>
</reference>
<evidence type="ECO:0000256" key="1">
    <source>
        <dbReference type="SAM" id="MobiDB-lite"/>
    </source>
</evidence>
<feature type="region of interest" description="Disordered" evidence="1">
    <location>
        <begin position="1"/>
        <end position="47"/>
    </location>
</feature>
<proteinExistence type="predicted"/>
<evidence type="ECO:0000313" key="2">
    <source>
        <dbReference type="EMBL" id="MEY1662402.1"/>
    </source>
</evidence>